<feature type="transmembrane region" description="Helical" evidence="1">
    <location>
        <begin position="62"/>
        <end position="83"/>
    </location>
</feature>
<organism evidence="2 3">
    <name type="scientific">Solibacillus merdavium</name>
    <dbReference type="NCBI Taxonomy" id="2762218"/>
    <lineage>
        <taxon>Bacteria</taxon>
        <taxon>Bacillati</taxon>
        <taxon>Bacillota</taxon>
        <taxon>Bacilli</taxon>
        <taxon>Bacillales</taxon>
        <taxon>Caryophanaceae</taxon>
        <taxon>Solibacillus</taxon>
    </lineage>
</organism>
<keyword evidence="3" id="KW-1185">Reference proteome</keyword>
<dbReference type="Pfam" id="PF06942">
    <property type="entry name" value="GlpM"/>
    <property type="match status" value="1"/>
</dbReference>
<comment type="caution">
    <text evidence="2">The sequence shown here is derived from an EMBL/GenBank/DDBJ whole genome shotgun (WGS) entry which is preliminary data.</text>
</comment>
<protein>
    <submittedName>
        <fullName evidence="2">GlpM family protein</fullName>
    </submittedName>
</protein>
<dbReference type="EMBL" id="JACSPW010000012">
    <property type="protein sequence ID" value="MBD8034033.1"/>
    <property type="molecule type" value="Genomic_DNA"/>
</dbReference>
<name>A0ABR8XQ18_9BACL</name>
<keyword evidence="1" id="KW-0812">Transmembrane</keyword>
<keyword evidence="1" id="KW-1133">Transmembrane helix</keyword>
<dbReference type="Proteomes" id="UP000600565">
    <property type="component" value="Unassembled WGS sequence"/>
</dbReference>
<evidence type="ECO:0000313" key="3">
    <source>
        <dbReference type="Proteomes" id="UP000600565"/>
    </source>
</evidence>
<evidence type="ECO:0000256" key="1">
    <source>
        <dbReference type="SAM" id="Phobius"/>
    </source>
</evidence>
<gene>
    <name evidence="2" type="ORF">H9632_13260</name>
</gene>
<accession>A0ABR8XQ18</accession>
<keyword evidence="1" id="KW-0472">Membrane</keyword>
<dbReference type="InterPro" id="IPR009707">
    <property type="entry name" value="GlpM/YdgC"/>
</dbReference>
<feature type="transmembrane region" description="Helical" evidence="1">
    <location>
        <begin position="89"/>
        <end position="110"/>
    </location>
</feature>
<proteinExistence type="predicted"/>
<evidence type="ECO:0000313" key="2">
    <source>
        <dbReference type="EMBL" id="MBD8034033.1"/>
    </source>
</evidence>
<feature type="transmembrane region" description="Helical" evidence="1">
    <location>
        <begin position="24"/>
        <end position="41"/>
    </location>
</feature>
<sequence length="112" mass="12617">MFYIIQFIIGGTVMLLASWLSRSNLHFLSGVITLLPILTLFNMRLQMKSMTTETFHIVQQNAIFGAIGMVLFTALVFYFSSYWKPGQAVLSALSIYVIFMLIGKPVLAFIQA</sequence>
<dbReference type="RefSeq" id="WP_191704536.1">
    <property type="nucleotide sequence ID" value="NZ_JACSPW010000012.1"/>
</dbReference>
<reference evidence="2 3" key="1">
    <citation type="submission" date="2020-08" db="EMBL/GenBank/DDBJ databases">
        <title>A Genomic Blueprint of the Chicken Gut Microbiome.</title>
        <authorList>
            <person name="Gilroy R."/>
            <person name="Ravi A."/>
            <person name="Getino M."/>
            <person name="Pursley I."/>
            <person name="Horton D.L."/>
            <person name="Alikhan N.-F."/>
            <person name="Baker D."/>
            <person name="Gharbi K."/>
            <person name="Hall N."/>
            <person name="Watson M."/>
            <person name="Adriaenssens E.M."/>
            <person name="Foster-Nyarko E."/>
            <person name="Jarju S."/>
            <person name="Secka A."/>
            <person name="Antonio M."/>
            <person name="Oren A."/>
            <person name="Chaudhuri R."/>
            <person name="La Ragione R.M."/>
            <person name="Hildebrand F."/>
            <person name="Pallen M.J."/>
        </authorList>
    </citation>
    <scope>NUCLEOTIDE SEQUENCE [LARGE SCALE GENOMIC DNA]</scope>
    <source>
        <strain evidence="2 3">Sa1YVA6</strain>
    </source>
</reference>